<sequence length="120" mass="12769">MRKWLFFACFVALVAGLSWWLLRRKETTVVNQPAGPTGTGTPVEYNPPTGTVGNDSQEIINPDALPDQIGTDSTSGQTGVTPAPIGFVPGTYSSSVSGTDFLGSSFVTAPFQYNATYNFI</sequence>
<dbReference type="Proteomes" id="UP000664628">
    <property type="component" value="Unassembled WGS sequence"/>
</dbReference>
<feature type="compositionally biased region" description="Polar residues" evidence="1">
    <location>
        <begin position="48"/>
        <end position="59"/>
    </location>
</feature>
<evidence type="ECO:0000313" key="3">
    <source>
        <dbReference type="Proteomes" id="UP000664628"/>
    </source>
</evidence>
<feature type="compositionally biased region" description="Polar residues" evidence="1">
    <location>
        <begin position="70"/>
        <end position="80"/>
    </location>
</feature>
<accession>A0ABS3JMI6</accession>
<evidence type="ECO:0000256" key="1">
    <source>
        <dbReference type="SAM" id="MobiDB-lite"/>
    </source>
</evidence>
<protein>
    <submittedName>
        <fullName evidence="2">Uncharacterized protein</fullName>
    </submittedName>
</protein>
<dbReference type="RefSeq" id="WP_207331174.1">
    <property type="nucleotide sequence ID" value="NZ_JAFMYW010000007.1"/>
</dbReference>
<proteinExistence type="predicted"/>
<keyword evidence="3" id="KW-1185">Reference proteome</keyword>
<comment type="caution">
    <text evidence="2">The sequence shown here is derived from an EMBL/GenBank/DDBJ whole genome shotgun (WGS) entry which is preliminary data.</text>
</comment>
<reference evidence="2 3" key="1">
    <citation type="submission" date="2021-03" db="EMBL/GenBank/DDBJ databases">
        <title>Fibrella sp. HMF5405 genome sequencing and assembly.</title>
        <authorList>
            <person name="Kang H."/>
            <person name="Kim H."/>
            <person name="Bae S."/>
            <person name="Joh K."/>
        </authorList>
    </citation>
    <scope>NUCLEOTIDE SEQUENCE [LARGE SCALE GENOMIC DNA]</scope>
    <source>
        <strain evidence="2 3">HMF5405</strain>
    </source>
</reference>
<organism evidence="2 3">
    <name type="scientific">Fibrella forsythiae</name>
    <dbReference type="NCBI Taxonomy" id="2817061"/>
    <lineage>
        <taxon>Bacteria</taxon>
        <taxon>Pseudomonadati</taxon>
        <taxon>Bacteroidota</taxon>
        <taxon>Cytophagia</taxon>
        <taxon>Cytophagales</taxon>
        <taxon>Spirosomataceae</taxon>
        <taxon>Fibrella</taxon>
    </lineage>
</organism>
<name>A0ABS3JMI6_9BACT</name>
<gene>
    <name evidence="2" type="ORF">J2I46_21720</name>
</gene>
<feature type="region of interest" description="Disordered" evidence="1">
    <location>
        <begin position="30"/>
        <end position="80"/>
    </location>
</feature>
<evidence type="ECO:0000313" key="2">
    <source>
        <dbReference type="EMBL" id="MBO0951219.1"/>
    </source>
</evidence>
<dbReference type="EMBL" id="JAFMYW010000007">
    <property type="protein sequence ID" value="MBO0951219.1"/>
    <property type="molecule type" value="Genomic_DNA"/>
</dbReference>